<keyword evidence="2" id="KW-1185">Reference proteome</keyword>
<accession>A0ABN8HKE9</accession>
<evidence type="ECO:0000313" key="2">
    <source>
        <dbReference type="Proteomes" id="UP000837857"/>
    </source>
</evidence>
<name>A0ABN8HKE9_9NEOP</name>
<feature type="non-terminal residue" evidence="1">
    <location>
        <position position="66"/>
    </location>
</feature>
<proteinExistence type="predicted"/>
<organism evidence="1 2">
    <name type="scientific">Iphiclides podalirius</name>
    <name type="common">scarce swallowtail</name>
    <dbReference type="NCBI Taxonomy" id="110791"/>
    <lineage>
        <taxon>Eukaryota</taxon>
        <taxon>Metazoa</taxon>
        <taxon>Ecdysozoa</taxon>
        <taxon>Arthropoda</taxon>
        <taxon>Hexapoda</taxon>
        <taxon>Insecta</taxon>
        <taxon>Pterygota</taxon>
        <taxon>Neoptera</taxon>
        <taxon>Endopterygota</taxon>
        <taxon>Lepidoptera</taxon>
        <taxon>Glossata</taxon>
        <taxon>Ditrysia</taxon>
        <taxon>Papilionoidea</taxon>
        <taxon>Papilionidae</taxon>
        <taxon>Papilioninae</taxon>
        <taxon>Iphiclides</taxon>
    </lineage>
</organism>
<dbReference type="Proteomes" id="UP000837857">
    <property type="component" value="Chromosome 1"/>
</dbReference>
<reference evidence="1" key="1">
    <citation type="submission" date="2022-03" db="EMBL/GenBank/DDBJ databases">
        <authorList>
            <person name="Martin H S."/>
        </authorList>
    </citation>
    <scope>NUCLEOTIDE SEQUENCE</scope>
</reference>
<gene>
    <name evidence="1" type="ORF">IPOD504_LOCUS430</name>
</gene>
<protein>
    <submittedName>
        <fullName evidence="1">Uncharacterized protein</fullName>
    </submittedName>
</protein>
<sequence length="66" mass="7267">MGRNLMKTGVKGCKYMDMWIFATAAVITQHQMNSGSSSESKVGRQLLSVRLARSVHRVLIADSVNV</sequence>
<dbReference type="EMBL" id="OW152813">
    <property type="protein sequence ID" value="CAH2035134.1"/>
    <property type="molecule type" value="Genomic_DNA"/>
</dbReference>
<evidence type="ECO:0000313" key="1">
    <source>
        <dbReference type="EMBL" id="CAH2035134.1"/>
    </source>
</evidence>